<dbReference type="VEuPathDB" id="FungiDB:P175DRAFT_0434944"/>
<gene>
    <name evidence="8" type="ORF">P175DRAFT_0434944</name>
</gene>
<accession>A0A2T5M079</accession>
<dbReference type="RefSeq" id="XP_040753320.1">
    <property type="nucleotide sequence ID" value="XM_040893700.1"/>
</dbReference>
<dbReference type="GeneID" id="63810582"/>
<dbReference type="OrthoDB" id="2445133at2759"/>
<comment type="function">
    <text evidence="5">Involved in endoplasmic reticulum-associated protein degradation (ERAD). Acts as a platform to recruit both UBQLN1 and VCP to the ER during ERAD.</text>
</comment>
<dbReference type="GO" id="GO:0036503">
    <property type="term" value="P:ERAD pathway"/>
    <property type="evidence" value="ECO:0007669"/>
    <property type="project" value="TreeGrafter"/>
</dbReference>
<evidence type="ECO:0000256" key="3">
    <source>
        <dbReference type="ARBA" id="ARBA00038812"/>
    </source>
</evidence>
<feature type="compositionally biased region" description="Polar residues" evidence="6">
    <location>
        <begin position="135"/>
        <end position="158"/>
    </location>
</feature>
<feature type="compositionally biased region" description="Basic and acidic residues" evidence="6">
    <location>
        <begin position="199"/>
        <end position="217"/>
    </location>
</feature>
<dbReference type="AlphaFoldDB" id="A0A2T5M079"/>
<evidence type="ECO:0000256" key="1">
    <source>
        <dbReference type="ARBA" id="ARBA00004406"/>
    </source>
</evidence>
<feature type="region of interest" description="Disordered" evidence="6">
    <location>
        <begin position="114"/>
        <end position="245"/>
    </location>
</feature>
<keyword evidence="2" id="KW-0834">Unfolded protein response</keyword>
<dbReference type="GO" id="GO:0006986">
    <property type="term" value="P:response to unfolded protein"/>
    <property type="evidence" value="ECO:0007669"/>
    <property type="project" value="UniProtKB-KW"/>
</dbReference>
<feature type="compositionally biased region" description="Polar residues" evidence="6">
    <location>
        <begin position="114"/>
        <end position="127"/>
    </location>
</feature>
<feature type="compositionally biased region" description="Polar residues" evidence="6">
    <location>
        <begin position="223"/>
        <end position="235"/>
    </location>
</feature>
<dbReference type="PANTHER" id="PTHR46424">
    <property type="entry name" value="UBX DOMAIN-CONTAINING PROTEIN 4"/>
    <property type="match status" value="1"/>
</dbReference>
<comment type="caution">
    <text evidence="8">The sequence shown here is derived from an EMBL/GenBank/DDBJ whole genome shotgun (WGS) entry which is preliminary data.</text>
</comment>
<dbReference type="SUPFAM" id="SSF52833">
    <property type="entry name" value="Thioredoxin-like"/>
    <property type="match status" value="1"/>
</dbReference>
<dbReference type="SUPFAM" id="SSF54236">
    <property type="entry name" value="Ubiquitin-like"/>
    <property type="match status" value="1"/>
</dbReference>
<dbReference type="Proteomes" id="UP000244073">
    <property type="component" value="Unassembled WGS sequence"/>
</dbReference>
<comment type="subunit">
    <text evidence="3">Directly interacts with VCP. Interacts with UBQLN1. Forms a complex with VCP and UBQLN1.</text>
</comment>
<evidence type="ECO:0000256" key="6">
    <source>
        <dbReference type="SAM" id="MobiDB-lite"/>
    </source>
</evidence>
<dbReference type="Gene3D" id="3.10.20.90">
    <property type="entry name" value="Phosphatidylinositol 3-kinase Catalytic Subunit, Chain A, domain 1"/>
    <property type="match status" value="1"/>
</dbReference>
<sequence length="449" mass="48999">MFFSGSLQEGITLAVQQAKAVVCFVRDDSETSSTWEEEYFLGDEQFTPLLETKSVLLRIAKDSPEAGFLSSVCPITQYPVVIAIRNGMLCEYIVPEISKEDFHSRLMLVLDGSKPQTQQAVHSTVSQNPPPSQEAGPSTTQATEPGVTAPSTTTGTAHSQSTPGQPSPTTPSRKSENKKVETTRTPRYSLPTAAQQPPKQKEGPKLANKDKKEKAKGEPSASKRPQPTEEASASQPRPARGPPSQYRLQVRLFDGRSVRSTFTPSQTIRKDVRAWLDGEMGEEKRPFNLKHILTPLPNQTLTIAEEDQALQELIVGSTATFVMVPVKSYIEAYTESSSTLSLPVRAVSVVYGLVSSAVSTAIGLGASLFAYGPAAASSQPEPAQPSTPQPTEDTVQRRRPFASGPNIRTLRDQQNDQDRSQFYNGNQVRIVSTNPLDLTVGRRCCGRFY</sequence>
<dbReference type="InterPro" id="IPR001012">
    <property type="entry name" value="UBX_dom"/>
</dbReference>
<dbReference type="EMBL" id="MSFN02000003">
    <property type="protein sequence ID" value="PTU21928.1"/>
    <property type="molecule type" value="Genomic_DNA"/>
</dbReference>
<evidence type="ECO:0000313" key="9">
    <source>
        <dbReference type="Proteomes" id="UP000244073"/>
    </source>
</evidence>
<proteinExistence type="predicted"/>
<evidence type="ECO:0000256" key="2">
    <source>
        <dbReference type="ARBA" id="ARBA00023230"/>
    </source>
</evidence>
<evidence type="ECO:0000256" key="5">
    <source>
        <dbReference type="ARBA" id="ARBA00046062"/>
    </source>
</evidence>
<feature type="compositionally biased region" description="Basic and acidic residues" evidence="6">
    <location>
        <begin position="173"/>
        <end position="184"/>
    </location>
</feature>
<comment type="subcellular location">
    <subcellularLocation>
        <location evidence="1">Endoplasmic reticulum membrane</location>
        <topology evidence="1">Peripheral membrane protein</topology>
    </subcellularLocation>
</comment>
<evidence type="ECO:0000256" key="4">
    <source>
        <dbReference type="ARBA" id="ARBA00041575"/>
    </source>
</evidence>
<protein>
    <recommendedName>
        <fullName evidence="4">UBX domain-containing protein 2</fullName>
    </recommendedName>
</protein>
<feature type="domain" description="UBX" evidence="7">
    <location>
        <begin position="247"/>
        <end position="323"/>
    </location>
</feature>
<name>A0A2T5M079_9EURO</name>
<dbReference type="Pfam" id="PF23187">
    <property type="entry name" value="UBX7_N"/>
    <property type="match status" value="1"/>
</dbReference>
<dbReference type="InterPro" id="IPR029071">
    <property type="entry name" value="Ubiquitin-like_domsf"/>
</dbReference>
<organism evidence="8 9">
    <name type="scientific">Aspergillus ochraceoroseus IBT 24754</name>
    <dbReference type="NCBI Taxonomy" id="1392256"/>
    <lineage>
        <taxon>Eukaryota</taxon>
        <taxon>Fungi</taxon>
        <taxon>Dikarya</taxon>
        <taxon>Ascomycota</taxon>
        <taxon>Pezizomycotina</taxon>
        <taxon>Eurotiomycetes</taxon>
        <taxon>Eurotiomycetidae</taxon>
        <taxon>Eurotiales</taxon>
        <taxon>Aspergillaceae</taxon>
        <taxon>Aspergillus</taxon>
        <taxon>Aspergillus subgen. Nidulantes</taxon>
    </lineage>
</organism>
<feature type="compositionally biased region" description="Basic and acidic residues" evidence="6">
    <location>
        <begin position="409"/>
        <end position="419"/>
    </location>
</feature>
<evidence type="ECO:0000313" key="8">
    <source>
        <dbReference type="EMBL" id="PTU21928.1"/>
    </source>
</evidence>
<reference evidence="8 9" key="1">
    <citation type="journal article" date="2018" name="Proc. Natl. Acad. Sci. U.S.A.">
        <title>Linking secondary metabolites to gene clusters through genome sequencing of six diverse Aspergillus species.</title>
        <authorList>
            <person name="Kaerboelling I."/>
            <person name="Vesth T.C."/>
            <person name="Frisvad J.C."/>
            <person name="Nybo J.L."/>
            <person name="Theobald S."/>
            <person name="Kuo A."/>
            <person name="Bowyer P."/>
            <person name="Matsuda Y."/>
            <person name="Mondo S."/>
            <person name="Lyhne E.K."/>
            <person name="Kogle M.E."/>
            <person name="Clum A."/>
            <person name="Lipzen A."/>
            <person name="Salamov A."/>
            <person name="Ngan C.Y."/>
            <person name="Daum C."/>
            <person name="Chiniquy J."/>
            <person name="Barry K."/>
            <person name="LaButti K."/>
            <person name="Haridas S."/>
            <person name="Simmons B.A."/>
            <person name="Magnuson J.K."/>
            <person name="Mortensen U.H."/>
            <person name="Larsen T.O."/>
            <person name="Grigoriev I.V."/>
            <person name="Baker S.E."/>
            <person name="Andersen M.R."/>
        </authorList>
    </citation>
    <scope>NUCLEOTIDE SEQUENCE [LARGE SCALE GENOMIC DNA]</scope>
    <source>
        <strain evidence="8 9">IBT 24754</strain>
    </source>
</reference>
<dbReference type="GO" id="GO:0005789">
    <property type="term" value="C:endoplasmic reticulum membrane"/>
    <property type="evidence" value="ECO:0007669"/>
    <property type="project" value="UniProtKB-SubCell"/>
</dbReference>
<feature type="region of interest" description="Disordered" evidence="6">
    <location>
        <begin position="375"/>
        <end position="426"/>
    </location>
</feature>
<dbReference type="Pfam" id="PF00789">
    <property type="entry name" value="UBX"/>
    <property type="match status" value="1"/>
</dbReference>
<dbReference type="CDD" id="cd01767">
    <property type="entry name" value="UBX"/>
    <property type="match status" value="1"/>
</dbReference>
<evidence type="ECO:0000259" key="7">
    <source>
        <dbReference type="PROSITE" id="PS50033"/>
    </source>
</evidence>
<dbReference type="InterPro" id="IPR036249">
    <property type="entry name" value="Thioredoxin-like_sf"/>
</dbReference>
<dbReference type="PROSITE" id="PS50033">
    <property type="entry name" value="UBX"/>
    <property type="match status" value="1"/>
</dbReference>
<dbReference type="PANTHER" id="PTHR46424:SF1">
    <property type="entry name" value="UBX DOMAIN-CONTAINING PROTEIN 4"/>
    <property type="match status" value="1"/>
</dbReference>